<dbReference type="InterPro" id="IPR050857">
    <property type="entry name" value="D-2-hydroxyacid_DH"/>
</dbReference>
<keyword evidence="8" id="KW-1185">Reference proteome</keyword>
<dbReference type="SUPFAM" id="SSF52283">
    <property type="entry name" value="Formate/glycerate dehydrogenase catalytic domain-like"/>
    <property type="match status" value="1"/>
</dbReference>
<dbReference type="RefSeq" id="WP_051312617.1">
    <property type="nucleotide sequence ID" value="NZ_BNAP01000032.1"/>
</dbReference>
<feature type="domain" description="D-isomer specific 2-hydroxyacid dehydrogenase catalytic" evidence="5">
    <location>
        <begin position="4"/>
        <end position="303"/>
    </location>
</feature>
<comment type="similarity">
    <text evidence="1 4">Belongs to the D-isomer specific 2-hydroxyacid dehydrogenase family.</text>
</comment>
<comment type="caution">
    <text evidence="7">The sequence shown here is derived from an EMBL/GenBank/DDBJ whole genome shotgun (WGS) entry which is preliminary data.</text>
</comment>
<dbReference type="InterPro" id="IPR006139">
    <property type="entry name" value="D-isomer_2_OHA_DH_cat_dom"/>
</dbReference>
<proteinExistence type="inferred from homology"/>
<organism evidence="7 8">
    <name type="scientific">Pseudodonghicola xiamenensis</name>
    <dbReference type="NCBI Taxonomy" id="337702"/>
    <lineage>
        <taxon>Bacteria</taxon>
        <taxon>Pseudomonadati</taxon>
        <taxon>Pseudomonadota</taxon>
        <taxon>Alphaproteobacteria</taxon>
        <taxon>Rhodobacterales</taxon>
        <taxon>Paracoccaceae</taxon>
        <taxon>Pseudodonghicola</taxon>
    </lineage>
</organism>
<dbReference type="Pfam" id="PF02826">
    <property type="entry name" value="2-Hacid_dh_C"/>
    <property type="match status" value="1"/>
</dbReference>
<evidence type="ECO:0000313" key="7">
    <source>
        <dbReference type="EMBL" id="GHH02278.1"/>
    </source>
</evidence>
<evidence type="ECO:0000259" key="5">
    <source>
        <dbReference type="Pfam" id="PF00389"/>
    </source>
</evidence>
<dbReference type="InterPro" id="IPR036291">
    <property type="entry name" value="NAD(P)-bd_dom_sf"/>
</dbReference>
<dbReference type="GO" id="GO:0016616">
    <property type="term" value="F:oxidoreductase activity, acting on the CH-OH group of donors, NAD or NADP as acceptor"/>
    <property type="evidence" value="ECO:0007669"/>
    <property type="project" value="InterPro"/>
</dbReference>
<dbReference type="PANTHER" id="PTHR42789">
    <property type="entry name" value="D-ISOMER SPECIFIC 2-HYDROXYACID DEHYDROGENASE FAMILY PROTEIN (AFU_ORTHOLOGUE AFUA_6G10090)"/>
    <property type="match status" value="1"/>
</dbReference>
<dbReference type="SUPFAM" id="SSF51735">
    <property type="entry name" value="NAD(P)-binding Rossmann-fold domains"/>
    <property type="match status" value="1"/>
</dbReference>
<evidence type="ECO:0000256" key="3">
    <source>
        <dbReference type="ARBA" id="ARBA00023027"/>
    </source>
</evidence>
<evidence type="ECO:0000256" key="4">
    <source>
        <dbReference type="RuleBase" id="RU003719"/>
    </source>
</evidence>
<evidence type="ECO:0000313" key="8">
    <source>
        <dbReference type="Proteomes" id="UP000611500"/>
    </source>
</evidence>
<dbReference type="PROSITE" id="PS00671">
    <property type="entry name" value="D_2_HYDROXYACID_DH_3"/>
    <property type="match status" value="1"/>
</dbReference>
<keyword evidence="2 4" id="KW-0560">Oxidoreductase</keyword>
<dbReference type="CDD" id="cd12173">
    <property type="entry name" value="PGDH_4"/>
    <property type="match status" value="1"/>
</dbReference>
<keyword evidence="3" id="KW-0520">NAD</keyword>
<dbReference type="PANTHER" id="PTHR42789:SF1">
    <property type="entry name" value="D-ISOMER SPECIFIC 2-HYDROXYACID DEHYDROGENASE FAMILY PROTEIN (AFU_ORTHOLOGUE AFUA_6G10090)"/>
    <property type="match status" value="1"/>
</dbReference>
<dbReference type="InterPro" id="IPR006140">
    <property type="entry name" value="D-isomer_DH_NAD-bd"/>
</dbReference>
<dbReference type="InterPro" id="IPR029753">
    <property type="entry name" value="D-isomer_DH_CS"/>
</dbReference>
<reference evidence="7" key="1">
    <citation type="journal article" date="2014" name="Int. J. Syst. Evol. Microbiol.">
        <title>Complete genome sequence of Corynebacterium casei LMG S-19264T (=DSM 44701T), isolated from a smear-ripened cheese.</title>
        <authorList>
            <consortium name="US DOE Joint Genome Institute (JGI-PGF)"/>
            <person name="Walter F."/>
            <person name="Albersmeier A."/>
            <person name="Kalinowski J."/>
            <person name="Ruckert C."/>
        </authorList>
    </citation>
    <scope>NUCLEOTIDE SEQUENCE</scope>
    <source>
        <strain evidence="7">CGMCC 1.7081</strain>
    </source>
</reference>
<dbReference type="AlphaFoldDB" id="A0A8J3H9D7"/>
<dbReference type="Gene3D" id="3.40.50.720">
    <property type="entry name" value="NAD(P)-binding Rossmann-like Domain"/>
    <property type="match status" value="2"/>
</dbReference>
<sequence>MKCVILQPIDRSGLDILAAGGVEPVPAPSTDLEVLAPLLAGAEAAITRNWGFPPVAFDLAPSLRVLGVHGTGTDRVAMDIARARGIPVVTAPGANAQSVAEHALGLMLAVARGIPASDRAMQAGDYDFRERFRGVELSGLCLGLWGWGQISQLFAPMARALGMRVLVHSAHADAAALAAQGYEVARDVGDLLARADVLSLHGRPGPVPVLGRTEIAAMRPGAILVNTGRGALVDEAALAEALREGRIFGAGLDVFTREPLPEDSPLYGCPRLIMTPHVGGSTEAALIRTASTVARGVLAALKARE</sequence>
<feature type="domain" description="D-isomer specific 2-hydroxyacid dehydrogenase NAD-binding" evidence="6">
    <location>
        <begin position="104"/>
        <end position="279"/>
    </location>
</feature>
<dbReference type="Pfam" id="PF00389">
    <property type="entry name" value="2-Hacid_dh"/>
    <property type="match status" value="1"/>
</dbReference>
<accession>A0A8J3H9D7</accession>
<dbReference type="GO" id="GO:0051287">
    <property type="term" value="F:NAD binding"/>
    <property type="evidence" value="ECO:0007669"/>
    <property type="project" value="InterPro"/>
</dbReference>
<evidence type="ECO:0000259" key="6">
    <source>
        <dbReference type="Pfam" id="PF02826"/>
    </source>
</evidence>
<dbReference type="Proteomes" id="UP000611500">
    <property type="component" value="Unassembled WGS sequence"/>
</dbReference>
<evidence type="ECO:0000256" key="2">
    <source>
        <dbReference type="ARBA" id="ARBA00023002"/>
    </source>
</evidence>
<name>A0A8J3H9D7_9RHOB</name>
<dbReference type="EMBL" id="BNAP01000032">
    <property type="protein sequence ID" value="GHH02278.1"/>
    <property type="molecule type" value="Genomic_DNA"/>
</dbReference>
<evidence type="ECO:0000256" key="1">
    <source>
        <dbReference type="ARBA" id="ARBA00005854"/>
    </source>
</evidence>
<gene>
    <name evidence="7" type="ORF">GCM10010961_40000</name>
</gene>
<reference evidence="7" key="2">
    <citation type="submission" date="2020-09" db="EMBL/GenBank/DDBJ databases">
        <authorList>
            <person name="Sun Q."/>
            <person name="Zhou Y."/>
        </authorList>
    </citation>
    <scope>NUCLEOTIDE SEQUENCE</scope>
    <source>
        <strain evidence="7">CGMCC 1.7081</strain>
    </source>
</reference>
<protein>
    <submittedName>
        <fullName evidence="7">Dehydrogenase</fullName>
    </submittedName>
</protein>